<evidence type="ECO:0000313" key="2">
    <source>
        <dbReference type="Proteomes" id="UP000095649"/>
    </source>
</evidence>
<evidence type="ECO:0000313" key="1">
    <source>
        <dbReference type="EMBL" id="CUM88340.1"/>
    </source>
</evidence>
<dbReference type="EMBL" id="CYXN01000005">
    <property type="protein sequence ID" value="CUM88340.1"/>
    <property type="molecule type" value="Genomic_DNA"/>
</dbReference>
<dbReference type="Pfam" id="PF07374">
    <property type="entry name" value="DUF1492"/>
    <property type="match status" value="1"/>
</dbReference>
<proteinExistence type="predicted"/>
<dbReference type="InterPro" id="IPR010861">
    <property type="entry name" value="DUF1492"/>
</dbReference>
<name>A0A173SDM2_9FIRM</name>
<dbReference type="AlphaFoldDB" id="A0A173SDM2"/>
<reference evidence="1 2" key="1">
    <citation type="submission" date="2015-09" db="EMBL/GenBank/DDBJ databases">
        <authorList>
            <consortium name="Pathogen Informatics"/>
        </authorList>
    </citation>
    <scope>NUCLEOTIDE SEQUENCE [LARGE SCALE GENOMIC DNA]</scope>
    <source>
        <strain evidence="1 2">2789STDY5834970</strain>
    </source>
</reference>
<protein>
    <recommendedName>
        <fullName evidence="3">DUF1492 domain-containing protein</fullName>
    </recommendedName>
</protein>
<organism evidence="1 2">
    <name type="scientific">Faecalibacterium prausnitzii</name>
    <dbReference type="NCBI Taxonomy" id="853"/>
    <lineage>
        <taxon>Bacteria</taxon>
        <taxon>Bacillati</taxon>
        <taxon>Bacillota</taxon>
        <taxon>Clostridia</taxon>
        <taxon>Eubacteriales</taxon>
        <taxon>Oscillospiraceae</taxon>
        <taxon>Faecalibacterium</taxon>
    </lineage>
</organism>
<sequence length="140" mass="16195">MTAKEYLQQLERADVIIEQKMKEQADLEELSKCVRAIDYGKDRVSSSGTGDAPFVNPVLKIVMLEQEINAEIDKYVDLKRKITGEIQSLQDPQFIKVLFKRYVEYKGFDKIAVELECSERNVYTIHGQALKDFTEKVLKM</sequence>
<gene>
    <name evidence="1" type="ORF">ERS852582_00958</name>
</gene>
<dbReference type="OrthoDB" id="3242975at2"/>
<dbReference type="RefSeq" id="WP_055185565.1">
    <property type="nucleotide sequence ID" value="NZ_CYXN01000005.1"/>
</dbReference>
<accession>A0A173SDM2</accession>
<dbReference type="Proteomes" id="UP000095649">
    <property type="component" value="Unassembled WGS sequence"/>
</dbReference>
<evidence type="ECO:0008006" key="3">
    <source>
        <dbReference type="Google" id="ProtNLM"/>
    </source>
</evidence>